<evidence type="ECO:0000259" key="1">
    <source>
        <dbReference type="Pfam" id="PF07727"/>
    </source>
</evidence>
<protein>
    <recommendedName>
        <fullName evidence="1">Reverse transcriptase Ty1/copia-type domain-containing protein</fullName>
    </recommendedName>
</protein>
<evidence type="ECO:0000313" key="2">
    <source>
        <dbReference type="EMBL" id="GIL68004.1"/>
    </source>
</evidence>
<dbReference type="Pfam" id="PF07727">
    <property type="entry name" value="RVT_2"/>
    <property type="match status" value="1"/>
</dbReference>
<name>A0A8J4FES8_9CHLO</name>
<proteinExistence type="predicted"/>
<evidence type="ECO:0000313" key="3">
    <source>
        <dbReference type="Proteomes" id="UP000747399"/>
    </source>
</evidence>
<organism evidence="2 3">
    <name type="scientific">Volvox africanus</name>
    <dbReference type="NCBI Taxonomy" id="51714"/>
    <lineage>
        <taxon>Eukaryota</taxon>
        <taxon>Viridiplantae</taxon>
        <taxon>Chlorophyta</taxon>
        <taxon>core chlorophytes</taxon>
        <taxon>Chlorophyceae</taxon>
        <taxon>CS clade</taxon>
        <taxon>Chlamydomonadales</taxon>
        <taxon>Volvocaceae</taxon>
        <taxon>Volvox</taxon>
    </lineage>
</organism>
<comment type="caution">
    <text evidence="2">The sequence shown here is derived from an EMBL/GenBank/DDBJ whole genome shotgun (WGS) entry which is preliminary data.</text>
</comment>
<accession>A0A8J4FES8</accession>
<dbReference type="EMBL" id="BNCO01000108">
    <property type="protein sequence ID" value="GIL68004.1"/>
    <property type="molecule type" value="Genomic_DNA"/>
</dbReference>
<gene>
    <name evidence="2" type="ORF">Vafri_21334</name>
</gene>
<sequence>MEQGYRVSEADPSLYVRERDGITVYVLVYVDDVLIASISLKAVIAVKAELMSQFDCRDMGKATMFLGMLIKRDHATSYLSLSQPRLIEELVQLYGMGSARSKPVPMAEGSHLAQASLEKRLDWERYSYSELIGSLLYISGCTRPNISQAVGVLRCTR</sequence>
<reference evidence="2" key="1">
    <citation type="journal article" date="2021" name="Proc. Natl. Acad. Sci. U.S.A.">
        <title>Three genomes in the algal genus Volvox reveal the fate of a haploid sex-determining region after a transition to homothallism.</title>
        <authorList>
            <person name="Yamamoto K."/>
            <person name="Hamaji T."/>
            <person name="Kawai-Toyooka H."/>
            <person name="Matsuzaki R."/>
            <person name="Takahashi F."/>
            <person name="Nishimura Y."/>
            <person name="Kawachi M."/>
            <person name="Noguchi H."/>
            <person name="Minakuchi Y."/>
            <person name="Umen J.G."/>
            <person name="Toyoda A."/>
            <person name="Nozaki H."/>
        </authorList>
    </citation>
    <scope>NUCLEOTIDE SEQUENCE</scope>
    <source>
        <strain evidence="2">NIES-3780</strain>
    </source>
</reference>
<dbReference type="Proteomes" id="UP000747399">
    <property type="component" value="Unassembled WGS sequence"/>
</dbReference>
<feature type="domain" description="Reverse transcriptase Ty1/copia-type" evidence="1">
    <location>
        <begin position="2"/>
        <end position="107"/>
    </location>
</feature>
<dbReference type="InterPro" id="IPR013103">
    <property type="entry name" value="RVT_2"/>
</dbReference>
<dbReference type="AlphaFoldDB" id="A0A8J4FES8"/>
<keyword evidence="3" id="KW-1185">Reference proteome</keyword>